<dbReference type="Pfam" id="PF19238">
    <property type="entry name" value="Radical_SAM_2"/>
    <property type="match status" value="1"/>
</dbReference>
<dbReference type="EMBL" id="UINC01055153">
    <property type="protein sequence ID" value="SVB73705.1"/>
    <property type="molecule type" value="Genomic_DNA"/>
</dbReference>
<feature type="domain" description="Putative radical SAM N-terminal" evidence="3">
    <location>
        <begin position="77"/>
        <end position="223"/>
    </location>
</feature>
<proteinExistence type="predicted"/>
<dbReference type="SUPFAM" id="SSF50156">
    <property type="entry name" value="PDZ domain-like"/>
    <property type="match status" value="1"/>
</dbReference>
<dbReference type="InterPro" id="IPR041489">
    <property type="entry name" value="PDZ_6"/>
</dbReference>
<evidence type="ECO:0000259" key="2">
    <source>
        <dbReference type="Pfam" id="PF17820"/>
    </source>
</evidence>
<dbReference type="InterPro" id="IPR045375">
    <property type="entry name" value="Put_radical_SAM-like_N"/>
</dbReference>
<sequence>MPTTLAAEGCKFWAMKILTVSENSIGAQLGLQPGNKIEAIDGSRVRDIIDYRFKISDENIVLRVRQDKVINEYEIEKDYDDDLGLELEDFRIRKCANDCIFCFVDQNPPGMRDALYFRDGDFRLSFLHGHYITMTNMGWKELKRVVEQRLTPLYISVHVTQPDQRLEMFLYGKDDHLLSKFEYLTENGIVLHSQVVLCPSWNDGKFLDQTIKDIHQFAPVARSMSVVPAGLTKHRDGLPYIAPVTVDYANEFLPFAEELADKYRLADGRRFVFLSDEWFLMTGNDLPTLDYYEDSELSENGVGQVPYFWDQWKSGIAELSPKFYTPKRVTV</sequence>
<accession>A0A382GG38</accession>
<organism evidence="4">
    <name type="scientific">marine metagenome</name>
    <dbReference type="NCBI Taxonomy" id="408172"/>
    <lineage>
        <taxon>unclassified sequences</taxon>
        <taxon>metagenomes</taxon>
        <taxon>ecological metagenomes</taxon>
    </lineage>
</organism>
<evidence type="ECO:0008006" key="5">
    <source>
        <dbReference type="Google" id="ProtNLM"/>
    </source>
</evidence>
<protein>
    <recommendedName>
        <fullName evidence="5">PDZ domain-containing protein</fullName>
    </recommendedName>
</protein>
<dbReference type="Gene3D" id="2.30.42.10">
    <property type="match status" value="1"/>
</dbReference>
<feature type="domain" description="DUF512" evidence="1">
    <location>
        <begin position="227"/>
        <end position="330"/>
    </location>
</feature>
<dbReference type="InterPro" id="IPR036034">
    <property type="entry name" value="PDZ_sf"/>
</dbReference>
<name>A0A382GG38_9ZZZZ</name>
<feature type="domain" description="PDZ" evidence="2">
    <location>
        <begin position="17"/>
        <end position="65"/>
    </location>
</feature>
<dbReference type="Pfam" id="PF04459">
    <property type="entry name" value="DUF512"/>
    <property type="match status" value="1"/>
</dbReference>
<dbReference type="Pfam" id="PF17820">
    <property type="entry name" value="PDZ_6"/>
    <property type="match status" value="1"/>
</dbReference>
<dbReference type="AlphaFoldDB" id="A0A382GG38"/>
<gene>
    <name evidence="4" type="ORF">METZ01_LOCUS226559</name>
</gene>
<evidence type="ECO:0000259" key="1">
    <source>
        <dbReference type="Pfam" id="PF04459"/>
    </source>
</evidence>
<reference evidence="4" key="1">
    <citation type="submission" date="2018-05" db="EMBL/GenBank/DDBJ databases">
        <authorList>
            <person name="Lanie J.A."/>
            <person name="Ng W.-L."/>
            <person name="Kazmierczak K.M."/>
            <person name="Andrzejewski T.M."/>
            <person name="Davidsen T.M."/>
            <person name="Wayne K.J."/>
            <person name="Tettelin H."/>
            <person name="Glass J.I."/>
            <person name="Rusch D."/>
            <person name="Podicherti R."/>
            <person name="Tsui H.-C.T."/>
            <person name="Winkler M.E."/>
        </authorList>
    </citation>
    <scope>NUCLEOTIDE SEQUENCE</scope>
</reference>
<dbReference type="InterPro" id="IPR007549">
    <property type="entry name" value="DUF512"/>
</dbReference>
<feature type="non-terminal residue" evidence="4">
    <location>
        <position position="331"/>
    </location>
</feature>
<evidence type="ECO:0000313" key="4">
    <source>
        <dbReference type="EMBL" id="SVB73705.1"/>
    </source>
</evidence>
<evidence type="ECO:0000259" key="3">
    <source>
        <dbReference type="Pfam" id="PF19238"/>
    </source>
</evidence>